<dbReference type="GO" id="GO:0003700">
    <property type="term" value="F:DNA-binding transcription factor activity"/>
    <property type="evidence" value="ECO:0007669"/>
    <property type="project" value="InterPro"/>
</dbReference>
<dbReference type="GO" id="GO:0003677">
    <property type="term" value="F:DNA binding"/>
    <property type="evidence" value="ECO:0007669"/>
    <property type="project" value="InterPro"/>
</dbReference>
<sequence length="60" mass="6403">MLKGSYLVDGKYRAAIHTNGRTKHLGTFATAEQAHSVYLSAAKVHFGAFASDGKPPQSIV</sequence>
<dbReference type="SUPFAM" id="SSF54171">
    <property type="entry name" value="DNA-binding domain"/>
    <property type="match status" value="1"/>
</dbReference>
<proteinExistence type="predicted"/>
<evidence type="ECO:0008006" key="3">
    <source>
        <dbReference type="Google" id="ProtNLM"/>
    </source>
</evidence>
<dbReference type="InterPro" id="IPR016177">
    <property type="entry name" value="DNA-bd_dom_sf"/>
</dbReference>
<name>A0A7Y4H6Y0_9BRAD</name>
<accession>A0A7Y4H6Y0</accession>
<dbReference type="AlphaFoldDB" id="A0A7Y4H6Y0"/>
<dbReference type="Proteomes" id="UP000528734">
    <property type="component" value="Unassembled WGS sequence"/>
</dbReference>
<evidence type="ECO:0000313" key="1">
    <source>
        <dbReference type="EMBL" id="NOJ48424.1"/>
    </source>
</evidence>
<dbReference type="Gene3D" id="3.30.730.10">
    <property type="entry name" value="AP2/ERF domain"/>
    <property type="match status" value="1"/>
</dbReference>
<gene>
    <name evidence="1" type="ORF">HCN50_19575</name>
</gene>
<dbReference type="EMBL" id="JAAVLW010000005">
    <property type="protein sequence ID" value="NOJ48424.1"/>
    <property type="molecule type" value="Genomic_DNA"/>
</dbReference>
<reference evidence="1 2" key="1">
    <citation type="submission" date="2020-03" db="EMBL/GenBank/DDBJ databases">
        <title>Bradyrhizobium diversity isolated from nodules of Muelleranthus trifoliolatus.</title>
        <authorList>
            <person name="Klepa M."/>
            <person name="Helene L."/>
            <person name="Hungria M."/>
        </authorList>
    </citation>
    <scope>NUCLEOTIDE SEQUENCE [LARGE SCALE GENOMIC DNA]</scope>
    <source>
        <strain evidence="1 2">WSM 1744</strain>
    </source>
</reference>
<organism evidence="1 2">
    <name type="scientific">Bradyrhizobium archetypum</name>
    <dbReference type="NCBI Taxonomy" id="2721160"/>
    <lineage>
        <taxon>Bacteria</taxon>
        <taxon>Pseudomonadati</taxon>
        <taxon>Pseudomonadota</taxon>
        <taxon>Alphaproteobacteria</taxon>
        <taxon>Hyphomicrobiales</taxon>
        <taxon>Nitrobacteraceae</taxon>
        <taxon>Bradyrhizobium</taxon>
    </lineage>
</organism>
<keyword evidence="2" id="KW-1185">Reference proteome</keyword>
<dbReference type="InterPro" id="IPR036955">
    <property type="entry name" value="AP2/ERF_dom_sf"/>
</dbReference>
<evidence type="ECO:0000313" key="2">
    <source>
        <dbReference type="Proteomes" id="UP000528734"/>
    </source>
</evidence>
<comment type="caution">
    <text evidence="1">The sequence shown here is derived from an EMBL/GenBank/DDBJ whole genome shotgun (WGS) entry which is preliminary data.</text>
</comment>
<protein>
    <recommendedName>
        <fullName evidence="3">AP2/ERF domain-containing protein</fullName>
    </recommendedName>
</protein>
<dbReference type="RefSeq" id="WP_171711271.1">
    <property type="nucleotide sequence ID" value="NZ_JAAVLW010000005.1"/>
</dbReference>